<feature type="compositionally biased region" description="Polar residues" evidence="1">
    <location>
        <begin position="94"/>
        <end position="103"/>
    </location>
</feature>
<evidence type="ECO:0000313" key="2">
    <source>
        <dbReference type="EMBL" id="OSD03537.1"/>
    </source>
</evidence>
<sequence length="279" mass="30852">MTKVVEIIDVDALSDSSSSDSDIVLTGFKRNPAKSQAHTEMLETEGFVYTGFNETPMPPPLCKASSSSQPLRRASHSSSKTPESDRPHAATAVSRISTGSTAVSRGVYSRQPTERHTTLAPLEPTKRSPSTFNPGRPTKRQKLTHVPTITNPQLKRERSVMKSESRKEPVDSEVICISDSEDEQPAPKKPTLLSSPSSRNDCTRNGRVVPSNKPTAHTPSELEDPMDVDQQEEEDYATAHAALDLDYRANVSMKNLLWRAMLMRLRASGEIWMMAMTNM</sequence>
<keyword evidence="3" id="KW-1185">Reference proteome</keyword>
<dbReference type="EMBL" id="KZ084100">
    <property type="protein sequence ID" value="OSD03537.1"/>
    <property type="molecule type" value="Genomic_DNA"/>
</dbReference>
<gene>
    <name evidence="2" type="ORF">PYCCODRAFT_1424628</name>
</gene>
<evidence type="ECO:0000313" key="3">
    <source>
        <dbReference type="Proteomes" id="UP000193067"/>
    </source>
</evidence>
<feature type="compositionally biased region" description="Basic and acidic residues" evidence="1">
    <location>
        <begin position="154"/>
        <end position="170"/>
    </location>
</feature>
<dbReference type="AlphaFoldDB" id="A0A1Y2IR26"/>
<protein>
    <submittedName>
        <fullName evidence="2">Uncharacterized protein</fullName>
    </submittedName>
</protein>
<name>A0A1Y2IR26_TRAC3</name>
<reference evidence="2 3" key="1">
    <citation type="journal article" date="2015" name="Biotechnol. Biofuels">
        <title>Enhanced degradation of softwood versus hardwood by the white-rot fungus Pycnoporus coccineus.</title>
        <authorList>
            <person name="Couturier M."/>
            <person name="Navarro D."/>
            <person name="Chevret D."/>
            <person name="Henrissat B."/>
            <person name="Piumi F."/>
            <person name="Ruiz-Duenas F.J."/>
            <person name="Martinez A.T."/>
            <person name="Grigoriev I.V."/>
            <person name="Riley R."/>
            <person name="Lipzen A."/>
            <person name="Berrin J.G."/>
            <person name="Master E.R."/>
            <person name="Rosso M.N."/>
        </authorList>
    </citation>
    <scope>NUCLEOTIDE SEQUENCE [LARGE SCALE GENOMIC DNA]</scope>
    <source>
        <strain evidence="2 3">BRFM310</strain>
    </source>
</reference>
<proteinExistence type="predicted"/>
<accession>A0A1Y2IR26</accession>
<feature type="region of interest" description="Disordered" evidence="1">
    <location>
        <begin position="51"/>
        <end position="233"/>
    </location>
</feature>
<feature type="compositionally biased region" description="Polar residues" evidence="1">
    <location>
        <begin position="64"/>
        <end position="81"/>
    </location>
</feature>
<evidence type="ECO:0000256" key="1">
    <source>
        <dbReference type="SAM" id="MobiDB-lite"/>
    </source>
</evidence>
<feature type="compositionally biased region" description="Low complexity" evidence="1">
    <location>
        <begin position="189"/>
        <end position="198"/>
    </location>
</feature>
<organism evidence="2 3">
    <name type="scientific">Trametes coccinea (strain BRFM310)</name>
    <name type="common">Pycnoporus coccineus</name>
    <dbReference type="NCBI Taxonomy" id="1353009"/>
    <lineage>
        <taxon>Eukaryota</taxon>
        <taxon>Fungi</taxon>
        <taxon>Dikarya</taxon>
        <taxon>Basidiomycota</taxon>
        <taxon>Agaricomycotina</taxon>
        <taxon>Agaricomycetes</taxon>
        <taxon>Polyporales</taxon>
        <taxon>Polyporaceae</taxon>
        <taxon>Trametes</taxon>
    </lineage>
</organism>
<dbReference type="OrthoDB" id="2758489at2759"/>
<feature type="compositionally biased region" description="Acidic residues" evidence="1">
    <location>
        <begin position="221"/>
        <end position="233"/>
    </location>
</feature>
<dbReference type="Proteomes" id="UP000193067">
    <property type="component" value="Unassembled WGS sequence"/>
</dbReference>